<protein>
    <submittedName>
        <fullName evidence="1">Uncharacterized protein</fullName>
    </submittedName>
</protein>
<evidence type="ECO:0000313" key="1">
    <source>
        <dbReference type="EMBL" id="TMO70198.1"/>
    </source>
</evidence>
<comment type="caution">
    <text evidence="1">The sequence shown here is derived from an EMBL/GenBank/DDBJ whole genome shotgun (WGS) entry which is preliminary data.</text>
</comment>
<dbReference type="AlphaFoldDB" id="A0A5S3VD87"/>
<dbReference type="EMBL" id="PNBW01000020">
    <property type="protein sequence ID" value="TMO77439.1"/>
    <property type="molecule type" value="Genomic_DNA"/>
</dbReference>
<organism evidence="1 4">
    <name type="scientific">Pseudoalteromonas aurantia</name>
    <dbReference type="NCBI Taxonomy" id="43654"/>
    <lineage>
        <taxon>Bacteria</taxon>
        <taxon>Pseudomonadati</taxon>
        <taxon>Pseudomonadota</taxon>
        <taxon>Gammaproteobacteria</taxon>
        <taxon>Alteromonadales</taxon>
        <taxon>Pseudoalteromonadaceae</taxon>
        <taxon>Pseudoalteromonas</taxon>
    </lineage>
</organism>
<reference evidence="3 4" key="2">
    <citation type="submission" date="2019-06" db="EMBL/GenBank/DDBJ databases">
        <title>Co-occurence of chitin degradation, pigmentation and bioactivity in marine Pseudoalteromonas.</title>
        <authorList>
            <person name="Sonnenschein E.C."/>
            <person name="Bech P.K."/>
        </authorList>
    </citation>
    <scope>NUCLEOTIDE SEQUENCE [LARGE SCALE GENOMIC DNA]</scope>
    <source>
        <strain evidence="4">S3790</strain>
        <strain evidence="2 3">S3895</strain>
    </source>
</reference>
<dbReference type="Proteomes" id="UP000307217">
    <property type="component" value="Unassembled WGS sequence"/>
</dbReference>
<evidence type="ECO:0000313" key="2">
    <source>
        <dbReference type="EMBL" id="TMO77439.1"/>
    </source>
</evidence>
<dbReference type="Proteomes" id="UP000307164">
    <property type="component" value="Unassembled WGS sequence"/>
</dbReference>
<evidence type="ECO:0000313" key="4">
    <source>
        <dbReference type="Proteomes" id="UP000307217"/>
    </source>
</evidence>
<reference evidence="1" key="3">
    <citation type="submission" date="2019-09" db="EMBL/GenBank/DDBJ databases">
        <title>Co-occurence of chitin degradation, pigmentation and bioactivity in marine Pseudoalteromonas.</title>
        <authorList>
            <person name="Sonnenschein E.C."/>
            <person name="Bech P.K."/>
        </authorList>
    </citation>
    <scope>NUCLEOTIDE SEQUENCE</scope>
    <source>
        <strain evidence="1">S3790</strain>
    </source>
</reference>
<name>A0A5S3VD87_9GAMM</name>
<keyword evidence="3" id="KW-1185">Reference proteome</keyword>
<dbReference type="EMBL" id="PNBX01000006">
    <property type="protein sequence ID" value="TMO70198.1"/>
    <property type="molecule type" value="Genomic_DNA"/>
</dbReference>
<sequence length="143" mass="15955">MGSQEGGITMRDSLEASTIAKAHGFDQHVTCLSEIYAKLRAGATVQSMKSYAILMEGEVFYALKCVVGEYAIYEGSSGTERKKRLIAQEINPELFYAKYTAFPKGMYVIKDKRRFAIRVESSSDFELLGAEQEVLVFSKLSDL</sequence>
<proteinExistence type="predicted"/>
<reference evidence="1 4" key="1">
    <citation type="submission" date="2018-01" db="EMBL/GenBank/DDBJ databases">
        <authorList>
            <person name="Paulsen S."/>
            <person name="Gram L.K."/>
        </authorList>
    </citation>
    <scope>NUCLEOTIDE SEQUENCE [LARGE SCALE GENOMIC DNA]</scope>
    <source>
        <strain evidence="1 4">S3790</strain>
        <strain evidence="2">S3895</strain>
    </source>
</reference>
<gene>
    <name evidence="1" type="ORF">CWC19_01810</name>
    <name evidence="2" type="ORF">CWC20_04485</name>
</gene>
<accession>A0A5S3VD87</accession>
<evidence type="ECO:0000313" key="3">
    <source>
        <dbReference type="Proteomes" id="UP000307164"/>
    </source>
</evidence>